<feature type="compositionally biased region" description="Acidic residues" evidence="5">
    <location>
        <begin position="61"/>
        <end position="83"/>
    </location>
</feature>
<dbReference type="InterPro" id="IPR011051">
    <property type="entry name" value="RmlC_Cupin_sf"/>
</dbReference>
<evidence type="ECO:0000256" key="2">
    <source>
        <dbReference type="ARBA" id="ARBA00010291"/>
    </source>
</evidence>
<dbReference type="InterPro" id="IPR028386">
    <property type="entry name" value="CENP-C/Mif2/cnp3"/>
</dbReference>
<comment type="similarity">
    <text evidence="2">Belongs to the CENP-C/MIF2 family.</text>
</comment>
<feature type="compositionally biased region" description="Polar residues" evidence="5">
    <location>
        <begin position="112"/>
        <end position="123"/>
    </location>
</feature>
<dbReference type="PANTHER" id="PTHR16684:SF11">
    <property type="entry name" value="CENTROMERE PROTEIN C"/>
    <property type="match status" value="1"/>
</dbReference>
<comment type="caution">
    <text evidence="8">The sequence shown here is derived from an EMBL/GenBank/DDBJ whole genome shotgun (WGS) entry which is preliminary data.</text>
</comment>
<dbReference type="InterPro" id="IPR014710">
    <property type="entry name" value="RmlC-like_jellyroll"/>
</dbReference>
<accession>A0ABP0D6M0</accession>
<feature type="compositionally biased region" description="Basic residues" evidence="5">
    <location>
        <begin position="282"/>
        <end position="291"/>
    </location>
</feature>
<dbReference type="Pfam" id="PF11699">
    <property type="entry name" value="CENP-C_C"/>
    <property type="match status" value="1"/>
</dbReference>
<dbReference type="Pfam" id="PF15624">
    <property type="entry name" value="Mif2_N"/>
    <property type="match status" value="1"/>
</dbReference>
<protein>
    <submittedName>
        <fullName evidence="8">Mitotic fidelity of chromosome transmission-related protein</fullName>
    </submittedName>
</protein>
<reference evidence="8 9" key="1">
    <citation type="submission" date="2024-01" db="EMBL/GenBank/DDBJ databases">
        <authorList>
            <person name="Allen C."/>
            <person name="Tagirdzhanova G."/>
        </authorList>
    </citation>
    <scope>NUCLEOTIDE SEQUENCE [LARGE SCALE GENOMIC DNA]</scope>
    <source>
        <strain evidence="8 9">CBS 573.63</strain>
    </source>
</reference>
<evidence type="ECO:0000313" key="9">
    <source>
        <dbReference type="Proteomes" id="UP001642501"/>
    </source>
</evidence>
<feature type="compositionally biased region" description="Low complexity" evidence="5">
    <location>
        <begin position="49"/>
        <end position="60"/>
    </location>
</feature>
<comment type="subcellular location">
    <subcellularLocation>
        <location evidence="1">Nucleus</location>
    </subcellularLocation>
</comment>
<feature type="domain" description="Mif2/CENP-C cupin" evidence="6">
    <location>
        <begin position="584"/>
        <end position="668"/>
    </location>
</feature>
<evidence type="ECO:0000313" key="8">
    <source>
        <dbReference type="EMBL" id="CAK7263859.1"/>
    </source>
</evidence>
<dbReference type="InterPro" id="IPR028929">
    <property type="entry name" value="Mif2_N"/>
</dbReference>
<keyword evidence="9" id="KW-1185">Reference proteome</keyword>
<keyword evidence="3" id="KW-0238">DNA-binding</keyword>
<organism evidence="8 9">
    <name type="scientific">Sporothrix epigloea</name>
    <dbReference type="NCBI Taxonomy" id="1892477"/>
    <lineage>
        <taxon>Eukaryota</taxon>
        <taxon>Fungi</taxon>
        <taxon>Dikarya</taxon>
        <taxon>Ascomycota</taxon>
        <taxon>Pezizomycotina</taxon>
        <taxon>Sordariomycetes</taxon>
        <taxon>Sordariomycetidae</taxon>
        <taxon>Ophiostomatales</taxon>
        <taxon>Ophiostomataceae</taxon>
        <taxon>Sporothrix</taxon>
    </lineage>
</organism>
<dbReference type="PANTHER" id="PTHR16684">
    <property type="entry name" value="CENTROMERE PROTEIN C"/>
    <property type="match status" value="1"/>
</dbReference>
<dbReference type="InterPro" id="IPR025974">
    <property type="entry name" value="Mif2/CENP-C_cupin"/>
</dbReference>
<evidence type="ECO:0000256" key="5">
    <source>
        <dbReference type="SAM" id="MobiDB-lite"/>
    </source>
</evidence>
<dbReference type="Gene3D" id="2.60.120.10">
    <property type="entry name" value="Jelly Rolls"/>
    <property type="match status" value="1"/>
</dbReference>
<feature type="region of interest" description="Disordered" evidence="5">
    <location>
        <begin position="1"/>
        <end position="437"/>
    </location>
</feature>
<dbReference type="CDD" id="cd06993">
    <property type="entry name" value="cupin_CENP-C_C"/>
    <property type="match status" value="1"/>
</dbReference>
<proteinExistence type="inferred from homology"/>
<feature type="domain" description="Mif2 N-terminal" evidence="7">
    <location>
        <begin position="19"/>
        <end position="176"/>
    </location>
</feature>
<evidence type="ECO:0000259" key="6">
    <source>
        <dbReference type="Pfam" id="PF11699"/>
    </source>
</evidence>
<dbReference type="Proteomes" id="UP001642501">
    <property type="component" value="Unassembled WGS sequence"/>
</dbReference>
<feature type="compositionally biased region" description="Low complexity" evidence="5">
    <location>
        <begin position="392"/>
        <end position="405"/>
    </location>
</feature>
<sequence length="688" mass="76202">MAPPRAGAGRRTTQASEHIYKLGERGRKTGVTLRDTGVRDEHGMELLDDIFSSSANSSSNEEIEEEDSIEADENDDSEDDDSGDVPMDLTTGSGLDPTAFVNGQRSAARFGSRQQDGFSQSPAKTLFGSPAVRGAASDKTGAMRQNLLLRPPSSPLPAAIHQTSSPSKPLKRRLDYSGSTVPDTQRRPFTLAPPNFANGEYSHSHVPDEMDYEEEPEEELGDEPEDEPEEELEDEPQEEPIEEPMEEQEGIRGYNSNYSRQMAGAYDEEGEEEEELQLPIQPRKHARRPPAKNKSPAGTKALPPGPQQASSSAVKSKRRRPARDPDAGLVEAADESQAAKRRRFAAADEELQANSRSKKRPAVSNAAREREILEKDAEDSALTKKSRKRKSSGVGAATAAVAAVPRGPPLPKSRGLVVRRREMEDSSGNGLVKTRSGRSSFRPLAFWRNEHVEFDSTDVQFDSLDRKQLGKDKFVLPSIRDIVRVEDEDSRPPARAPRRPPAASRAERRGGGKRGQRADDDGEDEPERAAWEYNPGKITGDIVVWVPEFDDEPPALGQEVEMTTAEIALSDAAIQTHEVRRSTFRFVKTLSLPFFGTGMVDMPPGSEKKLKNSRKMHMTFFVHTGQVLVRVNESEFRIAKGGMWSVPRWNYYSIINDTDRPSRIFFAQGCEVLTPVEVEPSSGEEEER</sequence>
<feature type="compositionally biased region" description="Acidic residues" evidence="5">
    <location>
        <begin position="266"/>
        <end position="276"/>
    </location>
</feature>
<name>A0ABP0D6M0_9PEZI</name>
<evidence type="ECO:0000256" key="1">
    <source>
        <dbReference type="ARBA" id="ARBA00004123"/>
    </source>
</evidence>
<dbReference type="SUPFAM" id="SSF51182">
    <property type="entry name" value="RmlC-like cupins"/>
    <property type="match status" value="1"/>
</dbReference>
<feature type="compositionally biased region" description="Basic and acidic residues" evidence="5">
    <location>
        <begin position="36"/>
        <end position="45"/>
    </location>
</feature>
<feature type="region of interest" description="Disordered" evidence="5">
    <location>
        <begin position="486"/>
        <end position="532"/>
    </location>
</feature>
<evidence type="ECO:0000256" key="3">
    <source>
        <dbReference type="ARBA" id="ARBA00023125"/>
    </source>
</evidence>
<evidence type="ECO:0000256" key="4">
    <source>
        <dbReference type="ARBA" id="ARBA00023242"/>
    </source>
</evidence>
<gene>
    <name evidence="8" type="primary">MIF2</name>
    <name evidence="8" type="ORF">SEPCBS57363_000770</name>
</gene>
<feature type="compositionally biased region" description="Acidic residues" evidence="5">
    <location>
        <begin position="209"/>
        <end position="248"/>
    </location>
</feature>
<evidence type="ECO:0000259" key="7">
    <source>
        <dbReference type="Pfam" id="PF15624"/>
    </source>
</evidence>
<keyword evidence="4" id="KW-0539">Nucleus</keyword>
<dbReference type="EMBL" id="CAWUOM010000007">
    <property type="protein sequence ID" value="CAK7263859.1"/>
    <property type="molecule type" value="Genomic_DNA"/>
</dbReference>
<feature type="compositionally biased region" description="Basic and acidic residues" evidence="5">
    <location>
        <begin position="18"/>
        <end position="27"/>
    </location>
</feature>